<dbReference type="HOGENOM" id="CLU_2868295_0_0_1"/>
<protein>
    <submittedName>
        <fullName evidence="1">Uncharacterized protein</fullName>
    </submittedName>
</protein>
<organism evidence="1 2">
    <name type="scientific">Paxillus involutus ATCC 200175</name>
    <dbReference type="NCBI Taxonomy" id="664439"/>
    <lineage>
        <taxon>Eukaryota</taxon>
        <taxon>Fungi</taxon>
        <taxon>Dikarya</taxon>
        <taxon>Basidiomycota</taxon>
        <taxon>Agaricomycotina</taxon>
        <taxon>Agaricomycetes</taxon>
        <taxon>Agaricomycetidae</taxon>
        <taxon>Boletales</taxon>
        <taxon>Paxilineae</taxon>
        <taxon>Paxillaceae</taxon>
        <taxon>Paxillus</taxon>
    </lineage>
</organism>
<sequence length="64" mass="6996">MKTTKNSFANCPRDYSVHANTRRTTCFYTASTGPSSPLPRCTVTSAISTLADQVEQLEKVQGKV</sequence>
<proteinExistence type="predicted"/>
<evidence type="ECO:0000313" key="1">
    <source>
        <dbReference type="EMBL" id="KIJ08171.1"/>
    </source>
</evidence>
<dbReference type="AlphaFoldDB" id="A0A0C9TLK7"/>
<keyword evidence="2" id="KW-1185">Reference proteome</keyword>
<evidence type="ECO:0000313" key="2">
    <source>
        <dbReference type="Proteomes" id="UP000053647"/>
    </source>
</evidence>
<reference evidence="1 2" key="1">
    <citation type="submission" date="2014-06" db="EMBL/GenBank/DDBJ databases">
        <authorList>
            <consortium name="DOE Joint Genome Institute"/>
            <person name="Kuo A."/>
            <person name="Kohler A."/>
            <person name="Nagy L.G."/>
            <person name="Floudas D."/>
            <person name="Copeland A."/>
            <person name="Barry K.W."/>
            <person name="Cichocki N."/>
            <person name="Veneault-Fourrey C."/>
            <person name="LaButti K."/>
            <person name="Lindquist E.A."/>
            <person name="Lipzen A."/>
            <person name="Lundell T."/>
            <person name="Morin E."/>
            <person name="Murat C."/>
            <person name="Sun H."/>
            <person name="Tunlid A."/>
            <person name="Henrissat B."/>
            <person name="Grigoriev I.V."/>
            <person name="Hibbett D.S."/>
            <person name="Martin F."/>
            <person name="Nordberg H.P."/>
            <person name="Cantor M.N."/>
            <person name="Hua S.X."/>
        </authorList>
    </citation>
    <scope>NUCLEOTIDE SEQUENCE [LARGE SCALE GENOMIC DNA]</scope>
    <source>
        <strain evidence="1 2">ATCC 200175</strain>
    </source>
</reference>
<dbReference type="EMBL" id="KN819685">
    <property type="protein sequence ID" value="KIJ08171.1"/>
    <property type="molecule type" value="Genomic_DNA"/>
</dbReference>
<gene>
    <name evidence="1" type="ORF">PAXINDRAFT_18672</name>
</gene>
<dbReference type="Proteomes" id="UP000053647">
    <property type="component" value="Unassembled WGS sequence"/>
</dbReference>
<accession>A0A0C9TLK7</accession>
<name>A0A0C9TLK7_PAXIN</name>
<reference evidence="2" key="2">
    <citation type="submission" date="2015-01" db="EMBL/GenBank/DDBJ databases">
        <title>Evolutionary Origins and Diversification of the Mycorrhizal Mutualists.</title>
        <authorList>
            <consortium name="DOE Joint Genome Institute"/>
            <consortium name="Mycorrhizal Genomics Consortium"/>
            <person name="Kohler A."/>
            <person name="Kuo A."/>
            <person name="Nagy L.G."/>
            <person name="Floudas D."/>
            <person name="Copeland A."/>
            <person name="Barry K.W."/>
            <person name="Cichocki N."/>
            <person name="Veneault-Fourrey C."/>
            <person name="LaButti K."/>
            <person name="Lindquist E.A."/>
            <person name="Lipzen A."/>
            <person name="Lundell T."/>
            <person name="Morin E."/>
            <person name="Murat C."/>
            <person name="Riley R."/>
            <person name="Ohm R."/>
            <person name="Sun H."/>
            <person name="Tunlid A."/>
            <person name="Henrissat B."/>
            <person name="Grigoriev I.V."/>
            <person name="Hibbett D.S."/>
            <person name="Martin F."/>
        </authorList>
    </citation>
    <scope>NUCLEOTIDE SEQUENCE [LARGE SCALE GENOMIC DNA]</scope>
    <source>
        <strain evidence="2">ATCC 200175</strain>
    </source>
</reference>